<dbReference type="RefSeq" id="WP_110841110.1">
    <property type="nucleotide sequence ID" value="NZ_QJVJ01000007.1"/>
</dbReference>
<dbReference type="EMBL" id="QJVJ01000007">
    <property type="protein sequence ID" value="PYI53337.1"/>
    <property type="molecule type" value="Genomic_DNA"/>
</dbReference>
<accession>A0A2V5KQ28</accession>
<protein>
    <submittedName>
        <fullName evidence="2">Uncharacterized protein</fullName>
    </submittedName>
</protein>
<evidence type="ECO:0000256" key="1">
    <source>
        <dbReference type="SAM" id="MobiDB-lite"/>
    </source>
</evidence>
<reference evidence="2 3" key="1">
    <citation type="submission" date="2018-05" db="EMBL/GenBank/DDBJ databases">
        <title>Paenibacillus flagellatus sp. nov., isolated from selenium mineral soil.</title>
        <authorList>
            <person name="Dai X."/>
        </authorList>
    </citation>
    <scope>NUCLEOTIDE SEQUENCE [LARGE SCALE GENOMIC DNA]</scope>
    <source>
        <strain evidence="2 3">DXL2</strain>
    </source>
</reference>
<feature type="region of interest" description="Disordered" evidence="1">
    <location>
        <begin position="40"/>
        <end position="61"/>
    </location>
</feature>
<proteinExistence type="predicted"/>
<comment type="caution">
    <text evidence="2">The sequence shown here is derived from an EMBL/GenBank/DDBJ whole genome shotgun (WGS) entry which is preliminary data.</text>
</comment>
<gene>
    <name evidence="2" type="ORF">DLM86_16245</name>
</gene>
<evidence type="ECO:0000313" key="2">
    <source>
        <dbReference type="EMBL" id="PYI53337.1"/>
    </source>
</evidence>
<keyword evidence="3" id="KW-1185">Reference proteome</keyword>
<dbReference type="Proteomes" id="UP000247476">
    <property type="component" value="Unassembled WGS sequence"/>
</dbReference>
<organism evidence="2 3">
    <name type="scientific">Paenibacillus flagellatus</name>
    <dbReference type="NCBI Taxonomy" id="2211139"/>
    <lineage>
        <taxon>Bacteria</taxon>
        <taxon>Bacillati</taxon>
        <taxon>Bacillota</taxon>
        <taxon>Bacilli</taxon>
        <taxon>Bacillales</taxon>
        <taxon>Paenibacillaceae</taxon>
        <taxon>Paenibacillus</taxon>
    </lineage>
</organism>
<sequence length="61" mass="6100">MELVGHCRVCGTAVYCKGGFLDGVSDGGALYCHACFEEADGGQADDGGAGRGKSADRVDGS</sequence>
<dbReference type="AlphaFoldDB" id="A0A2V5KQ28"/>
<evidence type="ECO:0000313" key="3">
    <source>
        <dbReference type="Proteomes" id="UP000247476"/>
    </source>
</evidence>
<dbReference type="OrthoDB" id="9799092at2"/>
<name>A0A2V5KQ28_9BACL</name>